<comment type="caution">
    <text evidence="3">The sequence shown here is derived from an EMBL/GenBank/DDBJ whole genome shotgun (WGS) entry which is preliminary data.</text>
</comment>
<dbReference type="AlphaFoldDB" id="A0A2H0BIP1"/>
<name>A0A2H0BIP1_9BACT</name>
<feature type="domain" description="VTT" evidence="2">
    <location>
        <begin position="84"/>
        <end position="195"/>
    </location>
</feature>
<proteinExistence type="predicted"/>
<feature type="transmembrane region" description="Helical" evidence="1">
    <location>
        <begin position="172"/>
        <end position="193"/>
    </location>
</feature>
<dbReference type="Proteomes" id="UP000229847">
    <property type="component" value="Unassembled WGS sequence"/>
</dbReference>
<accession>A0A2H0BIP1</accession>
<keyword evidence="1" id="KW-1133">Transmembrane helix</keyword>
<dbReference type="InterPro" id="IPR051311">
    <property type="entry name" value="DedA_domain"/>
</dbReference>
<evidence type="ECO:0000256" key="1">
    <source>
        <dbReference type="SAM" id="Phobius"/>
    </source>
</evidence>
<keyword evidence="1" id="KW-0812">Transmembrane</keyword>
<protein>
    <recommendedName>
        <fullName evidence="2">VTT domain-containing protein</fullName>
    </recommendedName>
</protein>
<feature type="non-terminal residue" evidence="3">
    <location>
        <position position="201"/>
    </location>
</feature>
<reference evidence="3 4" key="1">
    <citation type="submission" date="2017-09" db="EMBL/GenBank/DDBJ databases">
        <title>Depth-based differentiation of microbial function through sediment-hosted aquifers and enrichment of novel symbionts in the deep terrestrial subsurface.</title>
        <authorList>
            <person name="Probst A.J."/>
            <person name="Ladd B."/>
            <person name="Jarett J.K."/>
            <person name="Geller-Mcgrath D.E."/>
            <person name="Sieber C.M."/>
            <person name="Emerson J.B."/>
            <person name="Anantharaman K."/>
            <person name="Thomas B.C."/>
            <person name="Malmstrom R."/>
            <person name="Stieglmeier M."/>
            <person name="Klingl A."/>
            <person name="Woyke T."/>
            <person name="Ryan C.M."/>
            <person name="Banfield J.F."/>
        </authorList>
    </citation>
    <scope>NUCLEOTIDE SEQUENCE [LARGE SCALE GENOMIC DNA]</scope>
    <source>
        <strain evidence="3">CG22_combo_CG10-13_8_21_14_all_39_10</strain>
    </source>
</reference>
<feature type="transmembrane region" description="Helical" evidence="1">
    <location>
        <begin position="139"/>
        <end position="160"/>
    </location>
</feature>
<dbReference type="InterPro" id="IPR032816">
    <property type="entry name" value="VTT_dom"/>
</dbReference>
<evidence type="ECO:0000259" key="2">
    <source>
        <dbReference type="Pfam" id="PF09335"/>
    </source>
</evidence>
<feature type="transmembrane region" description="Helical" evidence="1">
    <location>
        <begin position="36"/>
        <end position="52"/>
    </location>
</feature>
<keyword evidence="1" id="KW-0472">Membrane</keyword>
<evidence type="ECO:0000313" key="4">
    <source>
        <dbReference type="Proteomes" id="UP000229847"/>
    </source>
</evidence>
<dbReference type="EMBL" id="PCSW01000077">
    <property type="protein sequence ID" value="PIP57542.1"/>
    <property type="molecule type" value="Genomic_DNA"/>
</dbReference>
<evidence type="ECO:0000313" key="3">
    <source>
        <dbReference type="EMBL" id="PIP57542.1"/>
    </source>
</evidence>
<feature type="transmembrane region" description="Helical" evidence="1">
    <location>
        <begin position="64"/>
        <end position="86"/>
    </location>
</feature>
<dbReference type="Pfam" id="PF09335">
    <property type="entry name" value="VTT_dom"/>
    <property type="match status" value="1"/>
</dbReference>
<gene>
    <name evidence="3" type="ORF">COX03_02510</name>
</gene>
<organism evidence="3 4">
    <name type="scientific">Candidatus Woesebacteria bacterium CG22_combo_CG10-13_8_21_14_all_39_10</name>
    <dbReference type="NCBI Taxonomy" id="1975059"/>
    <lineage>
        <taxon>Bacteria</taxon>
        <taxon>Candidatus Woeseibacteriota</taxon>
    </lineage>
</organism>
<sequence length="201" mass="22195">MILRNCRRKDLLLKLVRHGGQLTELKMVKLDNLKKLIGLVFVVALSVIIFIFRDKLVNFESYGYLGIFVISVLGNATIILPIPVILTAFLGGGIFNPFLVGLISSFGATIGELTGYVVGRSGRVVIKDNVKFGKIEKWMARYGLWTIFVLAIIPNPAFDLAGIVSGAAKIPVWKYFLVTWSGKFIKFLTFAYIGSGSSEMV</sequence>
<dbReference type="PANTHER" id="PTHR42709">
    <property type="entry name" value="ALKALINE PHOSPHATASE LIKE PROTEIN"/>
    <property type="match status" value="1"/>
</dbReference>
<feature type="transmembrane region" description="Helical" evidence="1">
    <location>
        <begin position="98"/>
        <end position="119"/>
    </location>
</feature>